<feature type="chain" id="PRO_5032633875" evidence="2">
    <location>
        <begin position="28"/>
        <end position="148"/>
    </location>
</feature>
<evidence type="ECO:0000256" key="1">
    <source>
        <dbReference type="SAM" id="MobiDB-lite"/>
    </source>
</evidence>
<sequence length="148" mass="15891">MKSVIRTGFVAMTVAVLALVVAAPASAATGSWTESRSKYNIYFDGGYATMYFSKPQSQVPNNTSITGTTVYVTPYTNGRTTETITICYRQQYGTSDWACTAPQDITTATTIPVSLFNGQSARGQSTSDTRSTAAPIPRPVGPPRTRSR</sequence>
<reference evidence="3" key="1">
    <citation type="submission" date="2020-08" db="EMBL/GenBank/DDBJ databases">
        <title>Whole genome shotgun sequence of Polymorphospora rubra NBRC 101157.</title>
        <authorList>
            <person name="Komaki H."/>
            <person name="Tamura T."/>
        </authorList>
    </citation>
    <scope>NUCLEOTIDE SEQUENCE</scope>
    <source>
        <strain evidence="3">NBRC 101157</strain>
    </source>
</reference>
<keyword evidence="2" id="KW-0732">Signal</keyword>
<feature type="signal peptide" evidence="2">
    <location>
        <begin position="1"/>
        <end position="27"/>
    </location>
</feature>
<dbReference type="Proteomes" id="UP000680866">
    <property type="component" value="Chromosome"/>
</dbReference>
<name>A0A810MXD5_9ACTN</name>
<dbReference type="KEGG" id="pry:Prubr_28480"/>
<dbReference type="EMBL" id="AP023359">
    <property type="protein sequence ID" value="BCJ65827.1"/>
    <property type="molecule type" value="Genomic_DNA"/>
</dbReference>
<dbReference type="RefSeq" id="WP_212825526.1">
    <property type="nucleotide sequence ID" value="NZ_AP023359.1"/>
</dbReference>
<feature type="region of interest" description="Disordered" evidence="1">
    <location>
        <begin position="116"/>
        <end position="148"/>
    </location>
</feature>
<evidence type="ECO:0000313" key="4">
    <source>
        <dbReference type="Proteomes" id="UP000680866"/>
    </source>
</evidence>
<evidence type="ECO:0000256" key="2">
    <source>
        <dbReference type="SAM" id="SignalP"/>
    </source>
</evidence>
<proteinExistence type="predicted"/>
<organism evidence="3 4">
    <name type="scientific">Polymorphospora rubra</name>
    <dbReference type="NCBI Taxonomy" id="338584"/>
    <lineage>
        <taxon>Bacteria</taxon>
        <taxon>Bacillati</taxon>
        <taxon>Actinomycetota</taxon>
        <taxon>Actinomycetes</taxon>
        <taxon>Micromonosporales</taxon>
        <taxon>Micromonosporaceae</taxon>
        <taxon>Polymorphospora</taxon>
    </lineage>
</organism>
<evidence type="ECO:0000313" key="3">
    <source>
        <dbReference type="EMBL" id="BCJ65827.1"/>
    </source>
</evidence>
<feature type="compositionally biased region" description="Polar residues" evidence="1">
    <location>
        <begin position="116"/>
        <end position="132"/>
    </location>
</feature>
<keyword evidence="4" id="KW-1185">Reference proteome</keyword>
<gene>
    <name evidence="3" type="ORF">Prubr_28480</name>
</gene>
<dbReference type="AlphaFoldDB" id="A0A810MXD5"/>
<accession>A0A810MXD5</accession>
<protein>
    <submittedName>
        <fullName evidence="3">Uncharacterized protein</fullName>
    </submittedName>
</protein>